<gene>
    <name evidence="1" type="ORF">SERLADRAFT_439158</name>
</gene>
<protein>
    <submittedName>
        <fullName evidence="1">Uncharacterized protein</fullName>
    </submittedName>
</protein>
<evidence type="ECO:0000313" key="1">
    <source>
        <dbReference type="EMBL" id="EGO23852.1"/>
    </source>
</evidence>
<name>F8NZ32_SERL9</name>
<reference evidence="2" key="1">
    <citation type="journal article" date="2011" name="Science">
        <title>The plant cell wall-decomposing machinery underlies the functional diversity of forest fungi.</title>
        <authorList>
            <person name="Eastwood D.C."/>
            <person name="Floudas D."/>
            <person name="Binder M."/>
            <person name="Majcherczyk A."/>
            <person name="Schneider P."/>
            <person name="Aerts A."/>
            <person name="Asiegbu F.O."/>
            <person name="Baker S.E."/>
            <person name="Barry K."/>
            <person name="Bendiksby M."/>
            <person name="Blumentritt M."/>
            <person name="Coutinho P.M."/>
            <person name="Cullen D."/>
            <person name="de Vries R.P."/>
            <person name="Gathman A."/>
            <person name="Goodell B."/>
            <person name="Henrissat B."/>
            <person name="Ihrmark K."/>
            <person name="Kauserud H."/>
            <person name="Kohler A."/>
            <person name="LaButti K."/>
            <person name="Lapidus A."/>
            <person name="Lavin J.L."/>
            <person name="Lee Y.-H."/>
            <person name="Lindquist E."/>
            <person name="Lilly W."/>
            <person name="Lucas S."/>
            <person name="Morin E."/>
            <person name="Murat C."/>
            <person name="Oguiza J.A."/>
            <person name="Park J."/>
            <person name="Pisabarro A.G."/>
            <person name="Riley R."/>
            <person name="Rosling A."/>
            <person name="Salamov A."/>
            <person name="Schmidt O."/>
            <person name="Schmutz J."/>
            <person name="Skrede I."/>
            <person name="Stenlid J."/>
            <person name="Wiebenga A."/>
            <person name="Xie X."/>
            <person name="Kuees U."/>
            <person name="Hibbett D.S."/>
            <person name="Hoffmeister D."/>
            <person name="Hoegberg N."/>
            <person name="Martin F."/>
            <person name="Grigoriev I.V."/>
            <person name="Watkinson S.C."/>
        </authorList>
    </citation>
    <scope>NUCLEOTIDE SEQUENCE [LARGE SCALE GENOMIC DNA]</scope>
    <source>
        <strain evidence="2">S7.9</strain>
    </source>
</reference>
<dbReference type="HOGENOM" id="CLU_2185556_0_0_1"/>
<dbReference type="RefSeq" id="XP_007319614.1">
    <property type="nucleotide sequence ID" value="XM_007319552.1"/>
</dbReference>
<dbReference type="AlphaFoldDB" id="F8NZ32"/>
<dbReference type="Proteomes" id="UP000008064">
    <property type="component" value="Unassembled WGS sequence"/>
</dbReference>
<dbReference type="GeneID" id="18815155"/>
<evidence type="ECO:0000313" key="2">
    <source>
        <dbReference type="Proteomes" id="UP000008064"/>
    </source>
</evidence>
<dbReference type="OrthoDB" id="2645169at2759"/>
<sequence>MSLQPDVSTLLHNMHAQILTLTMQLAELQENPPVATSGQKFSKKVEIIADPGTFEGDWAQFAKWWIKLQIWIKQQLCCQDSKCKNPYPLYRVNGGMKIQIKQVALQDSD</sequence>
<proteinExistence type="predicted"/>
<organism evidence="2">
    <name type="scientific">Serpula lacrymans var. lacrymans (strain S7.9)</name>
    <name type="common">Dry rot fungus</name>
    <dbReference type="NCBI Taxonomy" id="578457"/>
    <lineage>
        <taxon>Eukaryota</taxon>
        <taxon>Fungi</taxon>
        <taxon>Dikarya</taxon>
        <taxon>Basidiomycota</taxon>
        <taxon>Agaricomycotina</taxon>
        <taxon>Agaricomycetes</taxon>
        <taxon>Agaricomycetidae</taxon>
        <taxon>Boletales</taxon>
        <taxon>Coniophorineae</taxon>
        <taxon>Serpulaceae</taxon>
        <taxon>Serpula</taxon>
    </lineage>
</organism>
<accession>F8NZ32</accession>
<dbReference type="KEGG" id="sla:SERLADRAFT_439158"/>
<dbReference type="EMBL" id="GL945435">
    <property type="protein sequence ID" value="EGO23852.1"/>
    <property type="molecule type" value="Genomic_DNA"/>
</dbReference>